<keyword evidence="3" id="KW-1185">Reference proteome</keyword>
<comment type="caution">
    <text evidence="2">The sequence shown here is derived from an EMBL/GenBank/DDBJ whole genome shotgun (WGS) entry which is preliminary data.</text>
</comment>
<dbReference type="EMBL" id="JANPWB010000008">
    <property type="protein sequence ID" value="KAJ1164348.1"/>
    <property type="molecule type" value="Genomic_DNA"/>
</dbReference>
<evidence type="ECO:0000256" key="1">
    <source>
        <dbReference type="SAM" id="MobiDB-lite"/>
    </source>
</evidence>
<protein>
    <submittedName>
        <fullName evidence="2">Uncharacterized protein</fullName>
    </submittedName>
</protein>
<name>A0AAV7SJT8_PLEWA</name>
<feature type="region of interest" description="Disordered" evidence="1">
    <location>
        <begin position="39"/>
        <end position="66"/>
    </location>
</feature>
<reference evidence="2" key="1">
    <citation type="journal article" date="2022" name="bioRxiv">
        <title>Sequencing and chromosome-scale assembly of the giantPleurodeles waltlgenome.</title>
        <authorList>
            <person name="Brown T."/>
            <person name="Elewa A."/>
            <person name="Iarovenko S."/>
            <person name="Subramanian E."/>
            <person name="Araus A.J."/>
            <person name="Petzold A."/>
            <person name="Susuki M."/>
            <person name="Suzuki K.-i.T."/>
            <person name="Hayashi T."/>
            <person name="Toyoda A."/>
            <person name="Oliveira C."/>
            <person name="Osipova E."/>
            <person name="Leigh N.D."/>
            <person name="Simon A."/>
            <person name="Yun M.H."/>
        </authorList>
    </citation>
    <scope>NUCLEOTIDE SEQUENCE</scope>
    <source>
        <strain evidence="2">20211129_DDA</strain>
        <tissue evidence="2">Liver</tissue>
    </source>
</reference>
<sequence>MEPRRSPLCTIYSTGAVTAPPHSHASPSPASILFLLDGSDLPPSLRSNEDASLRNPQRNPQRRTRRLLPLQRKLLQELLPAHRQCEVKRGDEFPG</sequence>
<dbReference type="Proteomes" id="UP001066276">
    <property type="component" value="Chromosome 4_2"/>
</dbReference>
<proteinExistence type="predicted"/>
<evidence type="ECO:0000313" key="3">
    <source>
        <dbReference type="Proteomes" id="UP001066276"/>
    </source>
</evidence>
<evidence type="ECO:0000313" key="2">
    <source>
        <dbReference type="EMBL" id="KAJ1164348.1"/>
    </source>
</evidence>
<gene>
    <name evidence="2" type="ORF">NDU88_004788</name>
</gene>
<dbReference type="AlphaFoldDB" id="A0AAV7SJT8"/>
<accession>A0AAV7SJT8</accession>
<organism evidence="2 3">
    <name type="scientific">Pleurodeles waltl</name>
    <name type="common">Iberian ribbed newt</name>
    <dbReference type="NCBI Taxonomy" id="8319"/>
    <lineage>
        <taxon>Eukaryota</taxon>
        <taxon>Metazoa</taxon>
        <taxon>Chordata</taxon>
        <taxon>Craniata</taxon>
        <taxon>Vertebrata</taxon>
        <taxon>Euteleostomi</taxon>
        <taxon>Amphibia</taxon>
        <taxon>Batrachia</taxon>
        <taxon>Caudata</taxon>
        <taxon>Salamandroidea</taxon>
        <taxon>Salamandridae</taxon>
        <taxon>Pleurodelinae</taxon>
        <taxon>Pleurodeles</taxon>
    </lineage>
</organism>